<dbReference type="OrthoDB" id="309640at2759"/>
<accession>A0A427Y7S3</accession>
<dbReference type="Gene3D" id="3.30.1330.40">
    <property type="entry name" value="RutC-like"/>
    <property type="match status" value="1"/>
</dbReference>
<dbReference type="STRING" id="1890683.A0A427Y7S3"/>
<protein>
    <recommendedName>
        <fullName evidence="3">RidA family protein</fullName>
    </recommendedName>
</protein>
<reference evidence="1 2" key="1">
    <citation type="submission" date="2018-11" db="EMBL/GenBank/DDBJ databases">
        <title>Genome sequence of Saitozyma podzolica DSM 27192.</title>
        <authorList>
            <person name="Aliyu H."/>
            <person name="Gorte O."/>
            <person name="Ochsenreither K."/>
        </authorList>
    </citation>
    <scope>NUCLEOTIDE SEQUENCE [LARGE SCALE GENOMIC DNA]</scope>
    <source>
        <strain evidence="1 2">DSM 27192</strain>
    </source>
</reference>
<dbReference type="PANTHER" id="PTHR11803">
    <property type="entry name" value="2-IMINOBUTANOATE/2-IMINOPROPANOATE DEAMINASE RIDA"/>
    <property type="match status" value="1"/>
</dbReference>
<dbReference type="GO" id="GO:0019239">
    <property type="term" value="F:deaminase activity"/>
    <property type="evidence" value="ECO:0007669"/>
    <property type="project" value="TreeGrafter"/>
</dbReference>
<name>A0A427Y7S3_9TREE</name>
<dbReference type="Pfam" id="PF01042">
    <property type="entry name" value="Ribonuc_L-PSP"/>
    <property type="match status" value="1"/>
</dbReference>
<dbReference type="GO" id="GO:0005739">
    <property type="term" value="C:mitochondrion"/>
    <property type="evidence" value="ECO:0007669"/>
    <property type="project" value="TreeGrafter"/>
</dbReference>
<dbReference type="CDD" id="cd00448">
    <property type="entry name" value="YjgF_YER057c_UK114_family"/>
    <property type="match status" value="1"/>
</dbReference>
<proteinExistence type="predicted"/>
<dbReference type="InterPro" id="IPR035959">
    <property type="entry name" value="RutC-like_sf"/>
</dbReference>
<evidence type="ECO:0000313" key="2">
    <source>
        <dbReference type="Proteomes" id="UP000279259"/>
    </source>
</evidence>
<dbReference type="GO" id="GO:0005829">
    <property type="term" value="C:cytosol"/>
    <property type="evidence" value="ECO:0007669"/>
    <property type="project" value="TreeGrafter"/>
</dbReference>
<keyword evidence="2" id="KW-1185">Reference proteome</keyword>
<dbReference type="Proteomes" id="UP000279259">
    <property type="component" value="Unassembled WGS sequence"/>
</dbReference>
<comment type="caution">
    <text evidence="1">The sequence shown here is derived from an EMBL/GenBank/DDBJ whole genome shotgun (WGS) entry which is preliminary data.</text>
</comment>
<gene>
    <name evidence="1" type="ORF">EHS25_003622</name>
</gene>
<dbReference type="InterPro" id="IPR006175">
    <property type="entry name" value="YjgF/YER057c/UK114"/>
</dbReference>
<sequence>MFMGQRKAVGPASVFGSDVIVSGGLVFSAGAVGEDEQGKLVEGTVRDRTKAAMQVVERRLATVGLDWTDVVHVTIYLSKYEQDFAAFNQAYAEGLPKDVPPPVRICVGVAALYAGTDVELSVVAALRETAA</sequence>
<dbReference type="SUPFAM" id="SSF55298">
    <property type="entry name" value="YjgF-like"/>
    <property type="match status" value="1"/>
</dbReference>
<dbReference type="AlphaFoldDB" id="A0A427Y7S3"/>
<dbReference type="EMBL" id="RSCD01000018">
    <property type="protein sequence ID" value="RSH87131.1"/>
    <property type="molecule type" value="Genomic_DNA"/>
</dbReference>
<organism evidence="1 2">
    <name type="scientific">Saitozyma podzolica</name>
    <dbReference type="NCBI Taxonomy" id="1890683"/>
    <lineage>
        <taxon>Eukaryota</taxon>
        <taxon>Fungi</taxon>
        <taxon>Dikarya</taxon>
        <taxon>Basidiomycota</taxon>
        <taxon>Agaricomycotina</taxon>
        <taxon>Tremellomycetes</taxon>
        <taxon>Tremellales</taxon>
        <taxon>Trimorphomycetaceae</taxon>
        <taxon>Saitozyma</taxon>
    </lineage>
</organism>
<evidence type="ECO:0000313" key="1">
    <source>
        <dbReference type="EMBL" id="RSH87131.1"/>
    </source>
</evidence>
<evidence type="ECO:0008006" key="3">
    <source>
        <dbReference type="Google" id="ProtNLM"/>
    </source>
</evidence>
<dbReference type="PANTHER" id="PTHR11803:SF42">
    <property type="entry name" value="MMF1"/>
    <property type="match status" value="1"/>
</dbReference>